<organism evidence="2 3">
    <name type="scientific">Pleurodeles waltl</name>
    <name type="common">Iberian ribbed newt</name>
    <dbReference type="NCBI Taxonomy" id="8319"/>
    <lineage>
        <taxon>Eukaryota</taxon>
        <taxon>Metazoa</taxon>
        <taxon>Chordata</taxon>
        <taxon>Craniata</taxon>
        <taxon>Vertebrata</taxon>
        <taxon>Euteleostomi</taxon>
        <taxon>Amphibia</taxon>
        <taxon>Batrachia</taxon>
        <taxon>Caudata</taxon>
        <taxon>Salamandroidea</taxon>
        <taxon>Salamandridae</taxon>
        <taxon>Pleurodelinae</taxon>
        <taxon>Pleurodeles</taxon>
    </lineage>
</organism>
<evidence type="ECO:0000313" key="3">
    <source>
        <dbReference type="Proteomes" id="UP001066276"/>
    </source>
</evidence>
<proteinExistence type="predicted"/>
<comment type="caution">
    <text evidence="2">The sequence shown here is derived from an EMBL/GenBank/DDBJ whole genome shotgun (WGS) entry which is preliminary data.</text>
</comment>
<keyword evidence="3" id="KW-1185">Reference proteome</keyword>
<reference evidence="2" key="1">
    <citation type="journal article" date="2022" name="bioRxiv">
        <title>Sequencing and chromosome-scale assembly of the giantPleurodeles waltlgenome.</title>
        <authorList>
            <person name="Brown T."/>
            <person name="Elewa A."/>
            <person name="Iarovenko S."/>
            <person name="Subramanian E."/>
            <person name="Araus A.J."/>
            <person name="Petzold A."/>
            <person name="Susuki M."/>
            <person name="Suzuki K.-i.T."/>
            <person name="Hayashi T."/>
            <person name="Toyoda A."/>
            <person name="Oliveira C."/>
            <person name="Osipova E."/>
            <person name="Leigh N.D."/>
            <person name="Simon A."/>
            <person name="Yun M.H."/>
        </authorList>
    </citation>
    <scope>NUCLEOTIDE SEQUENCE</scope>
    <source>
        <strain evidence="2">20211129_DDA</strain>
        <tissue evidence="2">Liver</tissue>
    </source>
</reference>
<sequence length="109" mass="11823">MPLATPPVFQLKFTDSRVRGIAPRCAAQPRPLDSLRVPTDFHSGLGLPCGAKCGPSSSPTDSSDTRSTERPWRHYCSPCGIRSSDSVEPYYTIAGSVEALRAQSELLQM</sequence>
<dbReference type="Proteomes" id="UP001066276">
    <property type="component" value="Chromosome 2_1"/>
</dbReference>
<name>A0AAV7VC26_PLEWA</name>
<feature type="region of interest" description="Disordered" evidence="1">
    <location>
        <begin position="50"/>
        <end position="71"/>
    </location>
</feature>
<dbReference type="EMBL" id="JANPWB010000003">
    <property type="protein sequence ID" value="KAJ1198451.1"/>
    <property type="molecule type" value="Genomic_DNA"/>
</dbReference>
<accession>A0AAV7VC26</accession>
<evidence type="ECO:0000256" key="1">
    <source>
        <dbReference type="SAM" id="MobiDB-lite"/>
    </source>
</evidence>
<protein>
    <submittedName>
        <fullName evidence="2">Uncharacterized protein</fullName>
    </submittedName>
</protein>
<dbReference type="AlphaFoldDB" id="A0AAV7VC26"/>
<gene>
    <name evidence="2" type="ORF">NDU88_002292</name>
</gene>
<evidence type="ECO:0000313" key="2">
    <source>
        <dbReference type="EMBL" id="KAJ1198451.1"/>
    </source>
</evidence>